<name>A0ABW8UDI1_9GAMM</name>
<accession>A0ABW8UDI1</accession>
<proteinExistence type="predicted"/>
<protein>
    <submittedName>
        <fullName evidence="1">Uncharacterized protein</fullName>
    </submittedName>
</protein>
<dbReference type="EMBL" id="JBJJXE010000031">
    <property type="protein sequence ID" value="MFL1733131.1"/>
    <property type="molecule type" value="Genomic_DNA"/>
</dbReference>
<reference evidence="1 2" key="1">
    <citation type="submission" date="2024-11" db="EMBL/GenBank/DDBJ databases">
        <title>First Report of Moraxella oculi in Brazil in an Infectious Bovine Keratoconjunctivitis Outbreak.</title>
        <authorList>
            <person name="Carvalho C.V."/>
            <person name="Domingues R."/>
            <person name="Coutinho C."/>
            <person name="Honorio N.T.B.S."/>
            <person name="Faza D.R.L.R."/>
            <person name="Carvalho W.A."/>
            <person name="Machado A.B.F."/>
            <person name="Martins M.F."/>
            <person name="Gaspar E.B."/>
        </authorList>
    </citation>
    <scope>NUCLEOTIDE SEQUENCE [LARGE SCALE GENOMIC DNA]</scope>
    <source>
        <strain evidence="1 2">2117LE</strain>
    </source>
</reference>
<dbReference type="RefSeq" id="WP_407069618.1">
    <property type="nucleotide sequence ID" value="NZ_JBJJXE010000031.1"/>
</dbReference>
<comment type="caution">
    <text evidence="1">The sequence shown here is derived from an EMBL/GenBank/DDBJ whole genome shotgun (WGS) entry which is preliminary data.</text>
</comment>
<gene>
    <name evidence="1" type="ORF">ACJHVH_09130</name>
</gene>
<dbReference type="Proteomes" id="UP001624684">
    <property type="component" value="Unassembled WGS sequence"/>
</dbReference>
<evidence type="ECO:0000313" key="1">
    <source>
        <dbReference type="EMBL" id="MFL1733131.1"/>
    </source>
</evidence>
<sequence>MWLKRHPQTHPTDPIFITKVFRLFTGHPIRQPEYFGKKEWTGGVIWGGGFDESLMN</sequence>
<organism evidence="1 2">
    <name type="scientific">Moraxella oculi</name>
    <dbReference type="NCBI Taxonomy" id="2940516"/>
    <lineage>
        <taxon>Bacteria</taxon>
        <taxon>Pseudomonadati</taxon>
        <taxon>Pseudomonadota</taxon>
        <taxon>Gammaproteobacteria</taxon>
        <taxon>Moraxellales</taxon>
        <taxon>Moraxellaceae</taxon>
        <taxon>Moraxella</taxon>
    </lineage>
</organism>
<keyword evidence="2" id="KW-1185">Reference proteome</keyword>
<evidence type="ECO:0000313" key="2">
    <source>
        <dbReference type="Proteomes" id="UP001624684"/>
    </source>
</evidence>